<dbReference type="PANTHER" id="PTHR48041:SF139">
    <property type="entry name" value="PROTEIN SCARLET"/>
    <property type="match status" value="1"/>
</dbReference>
<evidence type="ECO:0000313" key="11">
    <source>
        <dbReference type="EMBL" id="TFK45642.1"/>
    </source>
</evidence>
<dbReference type="STRING" id="5364.A0A5C3MJN8"/>
<keyword evidence="7 8" id="KW-0472">Membrane</keyword>
<dbReference type="InterPro" id="IPR003593">
    <property type="entry name" value="AAA+_ATPase"/>
</dbReference>
<evidence type="ECO:0000256" key="1">
    <source>
        <dbReference type="ARBA" id="ARBA00004141"/>
    </source>
</evidence>
<feature type="transmembrane region" description="Helical" evidence="8">
    <location>
        <begin position="939"/>
        <end position="961"/>
    </location>
</feature>
<dbReference type="Proteomes" id="UP000305948">
    <property type="component" value="Unassembled WGS sequence"/>
</dbReference>
<dbReference type="PROSITE" id="PS01186">
    <property type="entry name" value="EGF_2"/>
    <property type="match status" value="1"/>
</dbReference>
<dbReference type="GO" id="GO:0016887">
    <property type="term" value="F:ATP hydrolysis activity"/>
    <property type="evidence" value="ECO:0007669"/>
    <property type="project" value="InterPro"/>
</dbReference>
<reference evidence="11 12" key="1">
    <citation type="journal article" date="2019" name="Nat. Ecol. Evol.">
        <title>Megaphylogeny resolves global patterns of mushroom evolution.</title>
        <authorList>
            <person name="Varga T."/>
            <person name="Krizsan K."/>
            <person name="Foldi C."/>
            <person name="Dima B."/>
            <person name="Sanchez-Garcia M."/>
            <person name="Sanchez-Ramirez S."/>
            <person name="Szollosi G.J."/>
            <person name="Szarkandi J.G."/>
            <person name="Papp V."/>
            <person name="Albert L."/>
            <person name="Andreopoulos W."/>
            <person name="Angelini C."/>
            <person name="Antonin V."/>
            <person name="Barry K.W."/>
            <person name="Bougher N.L."/>
            <person name="Buchanan P."/>
            <person name="Buyck B."/>
            <person name="Bense V."/>
            <person name="Catcheside P."/>
            <person name="Chovatia M."/>
            <person name="Cooper J."/>
            <person name="Damon W."/>
            <person name="Desjardin D."/>
            <person name="Finy P."/>
            <person name="Geml J."/>
            <person name="Haridas S."/>
            <person name="Hughes K."/>
            <person name="Justo A."/>
            <person name="Karasinski D."/>
            <person name="Kautmanova I."/>
            <person name="Kiss B."/>
            <person name="Kocsube S."/>
            <person name="Kotiranta H."/>
            <person name="LaButti K.M."/>
            <person name="Lechner B.E."/>
            <person name="Liimatainen K."/>
            <person name="Lipzen A."/>
            <person name="Lukacs Z."/>
            <person name="Mihaltcheva S."/>
            <person name="Morgado L.N."/>
            <person name="Niskanen T."/>
            <person name="Noordeloos M.E."/>
            <person name="Ohm R.A."/>
            <person name="Ortiz-Santana B."/>
            <person name="Ovrebo C."/>
            <person name="Racz N."/>
            <person name="Riley R."/>
            <person name="Savchenko A."/>
            <person name="Shiryaev A."/>
            <person name="Soop K."/>
            <person name="Spirin V."/>
            <person name="Szebenyi C."/>
            <person name="Tomsovsky M."/>
            <person name="Tulloss R.E."/>
            <person name="Uehling J."/>
            <person name="Grigoriev I.V."/>
            <person name="Vagvolgyi C."/>
            <person name="Papp T."/>
            <person name="Martin F.M."/>
            <person name="Miettinen O."/>
            <person name="Hibbett D.S."/>
            <person name="Nagy L.G."/>
        </authorList>
    </citation>
    <scope>NUCLEOTIDE SEQUENCE [LARGE SCALE GENOMIC DNA]</scope>
    <source>
        <strain evidence="11 12">OMC1185</strain>
    </source>
</reference>
<dbReference type="Gene3D" id="3.40.50.300">
    <property type="entry name" value="P-loop containing nucleotide triphosphate hydrolases"/>
    <property type="match status" value="1"/>
</dbReference>
<keyword evidence="12" id="KW-1185">Reference proteome</keyword>
<comment type="subcellular location">
    <subcellularLocation>
        <location evidence="1">Membrane</location>
        <topology evidence="1">Multi-pass membrane protein</topology>
    </subcellularLocation>
</comment>
<feature type="transmembrane region" description="Helical" evidence="8">
    <location>
        <begin position="785"/>
        <end position="812"/>
    </location>
</feature>
<dbReference type="SUPFAM" id="SSF52540">
    <property type="entry name" value="P-loop containing nucleoside triphosphate hydrolases"/>
    <property type="match status" value="1"/>
</dbReference>
<dbReference type="GO" id="GO:0005524">
    <property type="term" value="F:ATP binding"/>
    <property type="evidence" value="ECO:0007669"/>
    <property type="project" value="UniProtKB-KW"/>
</dbReference>
<accession>A0A5C3MJN8</accession>
<dbReference type="InterPro" id="IPR050352">
    <property type="entry name" value="ABCG_transporters"/>
</dbReference>
<sequence length="965" mass="102746">MFLSLLLAVAAVVRAQGTCDNYGVANGSSCACPPGFGGSSCIQAACQGTIFEGAQRQLVPRTGTPSMSNLTGCSCASGWTGTGCNVCQNFGVCQSAYSASGHAQSSVSSGIDGSGDGQNTTLTCNTSPKVWAAGEMSCQVVNPTVQALFPGDTTLNILRNLQSSLTPVQNVTAFGNDDTVYAQLFYDDVEQFYCRADSCTQDTSSGGSDWNCENLACTCIPGTTFCGGIPISNLTGTIDDLSGSLGISCGAVDSSNNTASCSFQQSVINSLFGSSGLSLSGCSFGECVAQSVIDSSSGNSSASTDPSKSKELSGGVIAGLAVVGSLILFALVLLLFGWILQRRARKSGAGVYGLGKSGGVPIVWNGVSYVVMHSGTGWRGFFGRQRSRRDNGYSDDKVVLDSVSGRVEPGQMMAILGPSGAGKTTLVEILAGKNKVGHTSSSVSFPSSKAHPQIGFVPQQDVLPPTLTVFEALLFAARLRLPESVPESRKRERVEEVMEKLGIARLRDVRIGDGERRGISGGEMRRVSIGLELVAKPDVLILDEPTSGLDSVSASKVAAVLHAVAHDPESPTAVIASIHQPSSQLYQTFDQILLLSHGRALYSGPGGFAPVDHFASAHSTPGYIQGYNVADYLLEIASDPPVGLFKASNSSVQTPEREKELVDVEANEKGYAREGGRNIGRARCAATFLTQLEVLSGREWKILKRDKSLFVTHVAVASVLGVFCGGLYYQTGTSIPGFQSRVGCLFFLGALIAFSSLSALYNVVQIRPLFLRERSSGYYSPTAWLLSRFIFDVVPLRLVPTIIVSSVTYWMAGLAHHPANFFKFLFILVLYSLAMTLWNFFLATLFRNGGIAILLSALSALYQMTFAGFFVHLNSIPPVLRWLQWLCPLKYSLEALSVNEVGSGLMIQDTLQGVPVNVSASLIMQLLFGFGVNNYYRDVLVLFAFIVGFAVGVIAVVWFTVRERR</sequence>
<dbReference type="PANTHER" id="PTHR48041">
    <property type="entry name" value="ABC TRANSPORTER G FAMILY MEMBER 28"/>
    <property type="match status" value="1"/>
</dbReference>
<dbReference type="SMART" id="SM00382">
    <property type="entry name" value="AAA"/>
    <property type="match status" value="1"/>
</dbReference>
<evidence type="ECO:0000256" key="4">
    <source>
        <dbReference type="ARBA" id="ARBA00022741"/>
    </source>
</evidence>
<organism evidence="11 12">
    <name type="scientific">Heliocybe sulcata</name>
    <dbReference type="NCBI Taxonomy" id="5364"/>
    <lineage>
        <taxon>Eukaryota</taxon>
        <taxon>Fungi</taxon>
        <taxon>Dikarya</taxon>
        <taxon>Basidiomycota</taxon>
        <taxon>Agaricomycotina</taxon>
        <taxon>Agaricomycetes</taxon>
        <taxon>Gloeophyllales</taxon>
        <taxon>Gloeophyllaceae</taxon>
        <taxon>Heliocybe</taxon>
    </lineage>
</organism>
<dbReference type="PROSITE" id="PS00211">
    <property type="entry name" value="ABC_TRANSPORTER_1"/>
    <property type="match status" value="1"/>
</dbReference>
<evidence type="ECO:0000256" key="3">
    <source>
        <dbReference type="ARBA" id="ARBA00022692"/>
    </source>
</evidence>
<feature type="transmembrane region" description="Helical" evidence="8">
    <location>
        <begin position="740"/>
        <end position="764"/>
    </location>
</feature>
<feature type="chain" id="PRO_5022799220" description="ABC transporter domain-containing protein" evidence="9">
    <location>
        <begin position="16"/>
        <end position="965"/>
    </location>
</feature>
<evidence type="ECO:0000313" key="12">
    <source>
        <dbReference type="Proteomes" id="UP000305948"/>
    </source>
</evidence>
<dbReference type="PROSITE" id="PS00022">
    <property type="entry name" value="EGF_1"/>
    <property type="match status" value="1"/>
</dbReference>
<name>A0A5C3MJN8_9AGAM</name>
<evidence type="ECO:0000256" key="9">
    <source>
        <dbReference type="SAM" id="SignalP"/>
    </source>
</evidence>
<feature type="transmembrane region" description="Helical" evidence="8">
    <location>
        <begin position="708"/>
        <end position="728"/>
    </location>
</feature>
<keyword evidence="6 8" id="KW-1133">Transmembrane helix</keyword>
<dbReference type="InterPro" id="IPR027417">
    <property type="entry name" value="P-loop_NTPase"/>
</dbReference>
<feature type="transmembrane region" description="Helical" evidence="8">
    <location>
        <begin position="316"/>
        <end position="340"/>
    </location>
</feature>
<dbReference type="InterPro" id="IPR017871">
    <property type="entry name" value="ABC_transporter-like_CS"/>
</dbReference>
<dbReference type="InterPro" id="IPR000742">
    <property type="entry name" value="EGF"/>
</dbReference>
<feature type="domain" description="ABC transporter" evidence="10">
    <location>
        <begin position="385"/>
        <end position="622"/>
    </location>
</feature>
<gene>
    <name evidence="11" type="ORF">OE88DRAFT_1669039</name>
</gene>
<evidence type="ECO:0000256" key="6">
    <source>
        <dbReference type="ARBA" id="ARBA00022989"/>
    </source>
</evidence>
<protein>
    <recommendedName>
        <fullName evidence="10">ABC transporter domain-containing protein</fullName>
    </recommendedName>
</protein>
<dbReference type="GO" id="GO:0016020">
    <property type="term" value="C:membrane"/>
    <property type="evidence" value="ECO:0007669"/>
    <property type="project" value="UniProtKB-SubCell"/>
</dbReference>
<dbReference type="EMBL" id="ML213539">
    <property type="protein sequence ID" value="TFK45642.1"/>
    <property type="molecule type" value="Genomic_DNA"/>
</dbReference>
<keyword evidence="9" id="KW-0732">Signal</keyword>
<keyword evidence="3 8" id="KW-0812">Transmembrane</keyword>
<feature type="transmembrane region" description="Helical" evidence="8">
    <location>
        <begin position="824"/>
        <end position="846"/>
    </location>
</feature>
<evidence type="ECO:0000259" key="10">
    <source>
        <dbReference type="PROSITE" id="PS50893"/>
    </source>
</evidence>
<dbReference type="InterPro" id="IPR003439">
    <property type="entry name" value="ABC_transporter-like_ATP-bd"/>
</dbReference>
<proteinExistence type="predicted"/>
<dbReference type="Pfam" id="PF01061">
    <property type="entry name" value="ABC2_membrane"/>
    <property type="match status" value="1"/>
</dbReference>
<dbReference type="PROSITE" id="PS50893">
    <property type="entry name" value="ABC_TRANSPORTER_2"/>
    <property type="match status" value="1"/>
</dbReference>
<dbReference type="InterPro" id="IPR013525">
    <property type="entry name" value="ABC2_TM"/>
</dbReference>
<keyword evidence="5" id="KW-0067">ATP-binding</keyword>
<dbReference type="GO" id="GO:0140359">
    <property type="term" value="F:ABC-type transporter activity"/>
    <property type="evidence" value="ECO:0007669"/>
    <property type="project" value="InterPro"/>
</dbReference>
<dbReference type="AlphaFoldDB" id="A0A5C3MJN8"/>
<feature type="signal peptide" evidence="9">
    <location>
        <begin position="1"/>
        <end position="15"/>
    </location>
</feature>
<evidence type="ECO:0000256" key="8">
    <source>
        <dbReference type="SAM" id="Phobius"/>
    </source>
</evidence>
<evidence type="ECO:0000256" key="2">
    <source>
        <dbReference type="ARBA" id="ARBA00022448"/>
    </source>
</evidence>
<keyword evidence="2" id="KW-0813">Transport</keyword>
<dbReference type="Pfam" id="PF00005">
    <property type="entry name" value="ABC_tran"/>
    <property type="match status" value="1"/>
</dbReference>
<dbReference type="OrthoDB" id="66620at2759"/>
<evidence type="ECO:0000256" key="5">
    <source>
        <dbReference type="ARBA" id="ARBA00022840"/>
    </source>
</evidence>
<evidence type="ECO:0000256" key="7">
    <source>
        <dbReference type="ARBA" id="ARBA00023136"/>
    </source>
</evidence>
<feature type="transmembrane region" description="Helical" evidence="8">
    <location>
        <begin position="853"/>
        <end position="873"/>
    </location>
</feature>
<keyword evidence="4" id="KW-0547">Nucleotide-binding</keyword>